<keyword evidence="2" id="KW-0288">FMN</keyword>
<dbReference type="PANTHER" id="PTHR32332:SF34">
    <property type="entry name" value="2-NITROPROPANE DIOXYGENASE FAMILY, PUTATIVE-RELATED"/>
    <property type="match status" value="1"/>
</dbReference>
<evidence type="ECO:0000313" key="4">
    <source>
        <dbReference type="EMBL" id="KPM36662.1"/>
    </source>
</evidence>
<evidence type="ECO:0000256" key="3">
    <source>
        <dbReference type="ARBA" id="ARBA00023002"/>
    </source>
</evidence>
<dbReference type="Gene3D" id="3.20.20.70">
    <property type="entry name" value="Aldolase class I"/>
    <property type="match status" value="1"/>
</dbReference>
<dbReference type="InterPro" id="IPR004136">
    <property type="entry name" value="NMO"/>
</dbReference>
<dbReference type="Proteomes" id="UP000050424">
    <property type="component" value="Unassembled WGS sequence"/>
</dbReference>
<dbReference type="STRING" id="78410.A0A0P7B4S3"/>
<evidence type="ECO:0000256" key="1">
    <source>
        <dbReference type="ARBA" id="ARBA00022630"/>
    </source>
</evidence>
<evidence type="ECO:0000256" key="2">
    <source>
        <dbReference type="ARBA" id="ARBA00022643"/>
    </source>
</evidence>
<proteinExistence type="predicted"/>
<organism evidence="4 5">
    <name type="scientific">Neonectria ditissima</name>
    <dbReference type="NCBI Taxonomy" id="78410"/>
    <lineage>
        <taxon>Eukaryota</taxon>
        <taxon>Fungi</taxon>
        <taxon>Dikarya</taxon>
        <taxon>Ascomycota</taxon>
        <taxon>Pezizomycotina</taxon>
        <taxon>Sordariomycetes</taxon>
        <taxon>Hypocreomycetidae</taxon>
        <taxon>Hypocreales</taxon>
        <taxon>Nectriaceae</taxon>
        <taxon>Neonectria</taxon>
    </lineage>
</organism>
<reference evidence="4 5" key="1">
    <citation type="submission" date="2015-09" db="EMBL/GenBank/DDBJ databases">
        <title>Draft genome of a European isolate of the apple canker pathogen Neonectria ditissima.</title>
        <authorList>
            <person name="Gomez-Cortecero A."/>
            <person name="Harrison R.J."/>
            <person name="Armitage A.D."/>
        </authorList>
    </citation>
    <scope>NUCLEOTIDE SEQUENCE [LARGE SCALE GENOMIC DNA]</scope>
    <source>
        <strain evidence="4 5">R09/05</strain>
    </source>
</reference>
<accession>A0A0P7B4S3</accession>
<dbReference type="SUPFAM" id="SSF51412">
    <property type="entry name" value="Inosine monophosphate dehydrogenase (IMPDH)"/>
    <property type="match status" value="1"/>
</dbReference>
<dbReference type="EMBL" id="LKCW01000195">
    <property type="protein sequence ID" value="KPM36662.1"/>
    <property type="molecule type" value="Genomic_DNA"/>
</dbReference>
<dbReference type="Pfam" id="PF03060">
    <property type="entry name" value="NMO"/>
    <property type="match status" value="1"/>
</dbReference>
<dbReference type="OrthoDB" id="2349068at2759"/>
<keyword evidence="5" id="KW-1185">Reference proteome</keyword>
<dbReference type="AlphaFoldDB" id="A0A0P7B4S3"/>
<name>A0A0P7B4S3_9HYPO</name>
<dbReference type="GO" id="GO:0018580">
    <property type="term" value="F:nitronate monooxygenase activity"/>
    <property type="evidence" value="ECO:0007669"/>
    <property type="project" value="InterPro"/>
</dbReference>
<sequence length="354" mass="36715">MTSAKLLSRFQWAKAPLIINAPMAGSATPRLATEVSKAGGLGLLGSIWDLGADASQLSKLDADLGASRSLLGDALPASSPLQIGAGFITSHPSIASFADTALPIVAKHRPAAIWLFAPDGDLKPHPAIIKALKSLDPPPTVFVQVGNVAAAREAVDDGADVVVAQGVDAGGHQFRQGTGIVALVPEVRSMLDDEFPGKDVGLVAAGGIVDGRGVAAALALGADAVVMGTRFTVAHESTYSEHGKETILKTVDGGVSTLKSPFNDQINKSDLWGPLYDGRAVIGPIHEKFLAGASLEECQKSLKEDYSEEEGRKITRTWAGAGVGLVKKAQPAGDIVREVQKETVATIRRLTGLA</sequence>
<gene>
    <name evidence="4" type="ORF">AK830_g9913</name>
</gene>
<dbReference type="PANTHER" id="PTHR32332">
    <property type="entry name" value="2-NITROPROPANE DIOXYGENASE"/>
    <property type="match status" value="1"/>
</dbReference>
<dbReference type="CDD" id="cd04730">
    <property type="entry name" value="NPD_like"/>
    <property type="match status" value="1"/>
</dbReference>
<protein>
    <submittedName>
        <fullName evidence="4">Uncharacterized protein</fullName>
    </submittedName>
</protein>
<dbReference type="InterPro" id="IPR013785">
    <property type="entry name" value="Aldolase_TIM"/>
</dbReference>
<comment type="caution">
    <text evidence="4">The sequence shown here is derived from an EMBL/GenBank/DDBJ whole genome shotgun (WGS) entry which is preliminary data.</text>
</comment>
<keyword evidence="3" id="KW-0560">Oxidoreductase</keyword>
<keyword evidence="1" id="KW-0285">Flavoprotein</keyword>
<evidence type="ECO:0000313" key="5">
    <source>
        <dbReference type="Proteomes" id="UP000050424"/>
    </source>
</evidence>